<evidence type="ECO:0000256" key="1">
    <source>
        <dbReference type="SAM" id="MobiDB-lite"/>
    </source>
</evidence>
<dbReference type="AlphaFoldDB" id="A0A6A4VJ69"/>
<protein>
    <submittedName>
        <fullName evidence="2">Uncharacterized protein</fullName>
    </submittedName>
</protein>
<feature type="compositionally biased region" description="Low complexity" evidence="1">
    <location>
        <begin position="23"/>
        <end position="32"/>
    </location>
</feature>
<reference evidence="2 3" key="1">
    <citation type="submission" date="2019-07" db="EMBL/GenBank/DDBJ databases">
        <title>Draft genome assembly of a fouling barnacle, Amphibalanus amphitrite (Darwin, 1854): The first reference genome for Thecostraca.</title>
        <authorList>
            <person name="Kim W."/>
        </authorList>
    </citation>
    <scope>NUCLEOTIDE SEQUENCE [LARGE SCALE GENOMIC DNA]</scope>
    <source>
        <strain evidence="2">SNU_AA5</strain>
        <tissue evidence="2">Soma without cirri and trophi</tissue>
    </source>
</reference>
<dbReference type="EMBL" id="VIIS01001957">
    <property type="protein sequence ID" value="KAF0290388.1"/>
    <property type="molecule type" value="Genomic_DNA"/>
</dbReference>
<proteinExistence type="predicted"/>
<sequence length="198" mass="21475">MPTVELTPESACRGPVGKAAARAAATAAARRTSQSVENSSQTRPFSMSMRAPAPVAPPEPDDLAVRLRAYTESGGPGRPGAGRHQTDSASALSAEFQRYLAARVAELRERRRLGLSDDQVRDEFLREVGGMLREMADQLREARLKQQREQQQSQPALPTRLVVSAAHRIGRGFLAAGGAVRHALRFITHTGHTEQEAC</sequence>
<evidence type="ECO:0000313" key="3">
    <source>
        <dbReference type="Proteomes" id="UP000440578"/>
    </source>
</evidence>
<comment type="caution">
    <text evidence="2">The sequence shown here is derived from an EMBL/GenBank/DDBJ whole genome shotgun (WGS) entry which is preliminary data.</text>
</comment>
<accession>A0A6A4VJ69</accession>
<feature type="region of interest" description="Disordered" evidence="1">
    <location>
        <begin position="23"/>
        <end position="60"/>
    </location>
</feature>
<keyword evidence="3" id="KW-1185">Reference proteome</keyword>
<feature type="region of interest" description="Disordered" evidence="1">
    <location>
        <begin position="71"/>
        <end position="90"/>
    </location>
</feature>
<gene>
    <name evidence="2" type="ORF">FJT64_011370</name>
</gene>
<organism evidence="2 3">
    <name type="scientific">Amphibalanus amphitrite</name>
    <name type="common">Striped barnacle</name>
    <name type="synonym">Balanus amphitrite</name>
    <dbReference type="NCBI Taxonomy" id="1232801"/>
    <lineage>
        <taxon>Eukaryota</taxon>
        <taxon>Metazoa</taxon>
        <taxon>Ecdysozoa</taxon>
        <taxon>Arthropoda</taxon>
        <taxon>Crustacea</taxon>
        <taxon>Multicrustacea</taxon>
        <taxon>Cirripedia</taxon>
        <taxon>Thoracica</taxon>
        <taxon>Thoracicalcarea</taxon>
        <taxon>Balanomorpha</taxon>
        <taxon>Balanoidea</taxon>
        <taxon>Balanidae</taxon>
        <taxon>Amphibalaninae</taxon>
        <taxon>Amphibalanus</taxon>
    </lineage>
</organism>
<dbReference type="Proteomes" id="UP000440578">
    <property type="component" value="Unassembled WGS sequence"/>
</dbReference>
<evidence type="ECO:0000313" key="2">
    <source>
        <dbReference type="EMBL" id="KAF0290388.1"/>
    </source>
</evidence>
<name>A0A6A4VJ69_AMPAM</name>
<feature type="compositionally biased region" description="Polar residues" evidence="1">
    <location>
        <begin position="33"/>
        <end position="45"/>
    </location>
</feature>